<dbReference type="Pfam" id="PF00689">
    <property type="entry name" value="Cation_ATPase_C"/>
    <property type="match status" value="1"/>
</dbReference>
<dbReference type="PANTHER" id="PTHR43294">
    <property type="entry name" value="SODIUM/POTASSIUM-TRANSPORTING ATPASE SUBUNIT ALPHA"/>
    <property type="match status" value="1"/>
</dbReference>
<evidence type="ECO:0000256" key="6">
    <source>
        <dbReference type="ARBA" id="ARBA00022967"/>
    </source>
</evidence>
<dbReference type="GO" id="GO:1902600">
    <property type="term" value="P:proton transmembrane transport"/>
    <property type="evidence" value="ECO:0007669"/>
    <property type="project" value="TreeGrafter"/>
</dbReference>
<dbReference type="NCBIfam" id="TIGR01494">
    <property type="entry name" value="ATPase_P-type"/>
    <property type="match status" value="1"/>
</dbReference>
<evidence type="ECO:0000313" key="11">
    <source>
        <dbReference type="EMBL" id="PIR12714.1"/>
    </source>
</evidence>
<dbReference type="InterPro" id="IPR001757">
    <property type="entry name" value="P_typ_ATPase"/>
</dbReference>
<evidence type="ECO:0000313" key="12">
    <source>
        <dbReference type="Proteomes" id="UP000230869"/>
    </source>
</evidence>
<dbReference type="GO" id="GO:0005524">
    <property type="term" value="F:ATP binding"/>
    <property type="evidence" value="ECO:0007669"/>
    <property type="project" value="UniProtKB-KW"/>
</dbReference>
<feature type="transmembrane region" description="Helical" evidence="9">
    <location>
        <begin position="537"/>
        <end position="557"/>
    </location>
</feature>
<reference evidence="11 12" key="1">
    <citation type="submission" date="2017-09" db="EMBL/GenBank/DDBJ databases">
        <title>Depth-based differentiation of microbial function through sediment-hosted aquifers and enrichment of novel symbionts in the deep terrestrial subsurface.</title>
        <authorList>
            <person name="Probst A.J."/>
            <person name="Ladd B."/>
            <person name="Jarett J.K."/>
            <person name="Geller-Mcgrath D.E."/>
            <person name="Sieber C.M."/>
            <person name="Emerson J.B."/>
            <person name="Anantharaman K."/>
            <person name="Thomas B.C."/>
            <person name="Malmstrom R."/>
            <person name="Stieglmeier M."/>
            <person name="Klingl A."/>
            <person name="Woyke T."/>
            <person name="Ryan C.M."/>
            <person name="Banfield J.F."/>
        </authorList>
    </citation>
    <scope>NUCLEOTIDE SEQUENCE [LARGE SCALE GENOMIC DNA]</scope>
    <source>
        <strain evidence="11">CG11_big_fil_rev_8_21_14_0_20_39_10</strain>
    </source>
</reference>
<dbReference type="GO" id="GO:0005391">
    <property type="term" value="F:P-type sodium:potassium-exchanging transporter activity"/>
    <property type="evidence" value="ECO:0007669"/>
    <property type="project" value="TreeGrafter"/>
</dbReference>
<dbReference type="PRINTS" id="PR00120">
    <property type="entry name" value="HATPASE"/>
</dbReference>
<dbReference type="InterPro" id="IPR006068">
    <property type="entry name" value="ATPase_P-typ_cation-transptr_C"/>
</dbReference>
<dbReference type="SUPFAM" id="SSF81665">
    <property type="entry name" value="Calcium ATPase, transmembrane domain M"/>
    <property type="match status" value="1"/>
</dbReference>
<dbReference type="Pfam" id="PF13246">
    <property type="entry name" value="Cation_ATPase"/>
    <property type="match status" value="1"/>
</dbReference>
<name>A0A2M6K7U4_9BACT</name>
<gene>
    <name evidence="11" type="ORF">COV49_04505</name>
</gene>
<accession>A0A2M6K7U4</accession>
<sequence length="600" mass="66923">TVILVLGMQYILKEKALVRKLMAAETLGSITVICTDKTGTLTEGKMSVAHIVIGEKEFEIKTLGSRQDEKEAKNVSLAMQIGMMCNSAVIENPKDVLDEWRIIGAPTETALLLAAYQSGLDKGELLKIEPKVDEMPFSSETKFMITLHKKKHEEYVLYEKGAPEKLLEKSSNFYHLGKLRKLTGSEKEKLSKTYENLTNKGLRVIGVAFKNLKITDWDIDKKEKDWSLVDKDLNFVGFIALKDPLRPEAGDTIKICRQAGIRPIIVTGDHRLTAEAIAMEIGFEIKKDNVITGETLDKTDDKRLKELVKKIDIYARVSPHHKLRIIKALQSRGEVVAMTGDGINDSPALKAADIGLGLGTGTDISKETSDIILLDNNFKTIVSAIRQGRIIFANIRKVITYLISDSFSEVILIVGSIILGMPLAVLPTQILWINIVNDGLPDFSLAFEKGDKGVMREKPIKRNEPIMNTEMKTIIFGVGIARDLLILGLFSWLFYLGTEINYLRTVLFAILGFKSLISIFSLRSLRQPIWRLNPVSNIYLVIAVGISFVLLFGAIYWHPLQIILSTVSLSLGSWLLVASIGVLNITMIEGVKMYFARKES</sequence>
<organism evidence="11 12">
    <name type="scientific">Candidatus Falkowbacteria bacterium CG11_big_fil_rev_8_21_14_0_20_39_10</name>
    <dbReference type="NCBI Taxonomy" id="1974570"/>
    <lineage>
        <taxon>Bacteria</taxon>
        <taxon>Candidatus Falkowiibacteriota</taxon>
    </lineage>
</organism>
<dbReference type="GO" id="GO:0036376">
    <property type="term" value="P:sodium ion export across plasma membrane"/>
    <property type="evidence" value="ECO:0007669"/>
    <property type="project" value="TreeGrafter"/>
</dbReference>
<keyword evidence="8 9" id="KW-0472">Membrane</keyword>
<feature type="transmembrane region" description="Helical" evidence="9">
    <location>
        <begin position="474"/>
        <end position="496"/>
    </location>
</feature>
<dbReference type="GO" id="GO:0016887">
    <property type="term" value="F:ATP hydrolysis activity"/>
    <property type="evidence" value="ECO:0007669"/>
    <property type="project" value="InterPro"/>
</dbReference>
<dbReference type="GO" id="GO:0006883">
    <property type="term" value="P:intracellular sodium ion homeostasis"/>
    <property type="evidence" value="ECO:0007669"/>
    <property type="project" value="TreeGrafter"/>
</dbReference>
<dbReference type="Gene3D" id="1.20.1110.10">
    <property type="entry name" value="Calcium-transporting ATPase, transmembrane domain"/>
    <property type="match status" value="1"/>
</dbReference>
<dbReference type="Gene3D" id="3.40.50.1000">
    <property type="entry name" value="HAD superfamily/HAD-like"/>
    <property type="match status" value="1"/>
</dbReference>
<keyword evidence="6" id="KW-1278">Translocase</keyword>
<evidence type="ECO:0000256" key="3">
    <source>
        <dbReference type="ARBA" id="ARBA00022692"/>
    </source>
</evidence>
<feature type="transmembrane region" description="Helical" evidence="9">
    <location>
        <begin position="563"/>
        <end position="588"/>
    </location>
</feature>
<keyword evidence="4" id="KW-0547">Nucleotide-binding</keyword>
<dbReference type="PANTHER" id="PTHR43294:SF21">
    <property type="entry name" value="CATION TRANSPORTING ATPASE"/>
    <property type="match status" value="1"/>
</dbReference>
<keyword evidence="3 9" id="KW-0812">Transmembrane</keyword>
<dbReference type="SFLD" id="SFLDS00003">
    <property type="entry name" value="Haloacid_Dehalogenase"/>
    <property type="match status" value="1"/>
</dbReference>
<dbReference type="GO" id="GO:0030007">
    <property type="term" value="P:intracellular potassium ion homeostasis"/>
    <property type="evidence" value="ECO:0007669"/>
    <property type="project" value="TreeGrafter"/>
</dbReference>
<feature type="transmembrane region" description="Helical" evidence="9">
    <location>
        <begin position="502"/>
        <end position="525"/>
    </location>
</feature>
<evidence type="ECO:0000256" key="5">
    <source>
        <dbReference type="ARBA" id="ARBA00022840"/>
    </source>
</evidence>
<dbReference type="PRINTS" id="PR00119">
    <property type="entry name" value="CATATPASE"/>
</dbReference>
<dbReference type="SFLD" id="SFLDF00027">
    <property type="entry name" value="p-type_atpase"/>
    <property type="match status" value="1"/>
</dbReference>
<protein>
    <submittedName>
        <fullName evidence="11">ATPase</fullName>
    </submittedName>
</protein>
<dbReference type="Proteomes" id="UP000230869">
    <property type="component" value="Unassembled WGS sequence"/>
</dbReference>
<dbReference type="EMBL" id="PCWW01000074">
    <property type="protein sequence ID" value="PIR12714.1"/>
    <property type="molecule type" value="Genomic_DNA"/>
</dbReference>
<feature type="transmembrane region" description="Helical" evidence="9">
    <location>
        <begin position="410"/>
        <end position="433"/>
    </location>
</feature>
<evidence type="ECO:0000256" key="9">
    <source>
        <dbReference type="SAM" id="Phobius"/>
    </source>
</evidence>
<dbReference type="SUPFAM" id="SSF56784">
    <property type="entry name" value="HAD-like"/>
    <property type="match status" value="1"/>
</dbReference>
<feature type="non-terminal residue" evidence="11">
    <location>
        <position position="1"/>
    </location>
</feature>
<dbReference type="SFLD" id="SFLDG00002">
    <property type="entry name" value="C1.7:_P-type_atpase_like"/>
    <property type="match status" value="1"/>
</dbReference>
<evidence type="ECO:0000259" key="10">
    <source>
        <dbReference type="Pfam" id="PF00689"/>
    </source>
</evidence>
<keyword evidence="5" id="KW-0067">ATP-binding</keyword>
<dbReference type="InterPro" id="IPR023299">
    <property type="entry name" value="ATPase_P-typ_cyto_dom_N"/>
</dbReference>
<dbReference type="InterPro" id="IPR023298">
    <property type="entry name" value="ATPase_P-typ_TM_dom_sf"/>
</dbReference>
<proteinExistence type="predicted"/>
<dbReference type="GO" id="GO:0005886">
    <property type="term" value="C:plasma membrane"/>
    <property type="evidence" value="ECO:0007669"/>
    <property type="project" value="UniProtKB-SubCell"/>
</dbReference>
<evidence type="ECO:0000256" key="8">
    <source>
        <dbReference type="ARBA" id="ARBA00023136"/>
    </source>
</evidence>
<dbReference type="InterPro" id="IPR050510">
    <property type="entry name" value="Cation_transp_ATPase_P-type"/>
</dbReference>
<dbReference type="Gene3D" id="3.40.1110.10">
    <property type="entry name" value="Calcium-transporting ATPase, cytoplasmic domain N"/>
    <property type="match status" value="1"/>
</dbReference>
<dbReference type="InterPro" id="IPR036412">
    <property type="entry name" value="HAD-like_sf"/>
</dbReference>
<dbReference type="InterPro" id="IPR018303">
    <property type="entry name" value="ATPase_P-typ_P_site"/>
</dbReference>
<dbReference type="InterPro" id="IPR023214">
    <property type="entry name" value="HAD_sf"/>
</dbReference>
<comment type="subcellular location">
    <subcellularLocation>
        <location evidence="1">Cell membrane</location>
        <topology evidence="1">Multi-pass membrane protein</topology>
    </subcellularLocation>
</comment>
<dbReference type="AlphaFoldDB" id="A0A2M6K7U4"/>
<keyword evidence="2" id="KW-1003">Cell membrane</keyword>
<evidence type="ECO:0000256" key="2">
    <source>
        <dbReference type="ARBA" id="ARBA00022475"/>
    </source>
</evidence>
<keyword evidence="7 9" id="KW-1133">Transmembrane helix</keyword>
<dbReference type="SUPFAM" id="SSF81660">
    <property type="entry name" value="Metal cation-transporting ATPase, ATP-binding domain N"/>
    <property type="match status" value="1"/>
</dbReference>
<feature type="domain" description="Cation-transporting P-type ATPase C-terminal" evidence="10">
    <location>
        <begin position="422"/>
        <end position="593"/>
    </location>
</feature>
<evidence type="ECO:0000256" key="7">
    <source>
        <dbReference type="ARBA" id="ARBA00022989"/>
    </source>
</evidence>
<dbReference type="GO" id="GO:1990573">
    <property type="term" value="P:potassium ion import across plasma membrane"/>
    <property type="evidence" value="ECO:0007669"/>
    <property type="project" value="TreeGrafter"/>
</dbReference>
<evidence type="ECO:0000256" key="1">
    <source>
        <dbReference type="ARBA" id="ARBA00004651"/>
    </source>
</evidence>
<dbReference type="PROSITE" id="PS00154">
    <property type="entry name" value="ATPASE_E1_E2"/>
    <property type="match status" value="1"/>
</dbReference>
<evidence type="ECO:0000256" key="4">
    <source>
        <dbReference type="ARBA" id="ARBA00022741"/>
    </source>
</evidence>
<dbReference type="InterPro" id="IPR044492">
    <property type="entry name" value="P_typ_ATPase_HD_dom"/>
</dbReference>
<comment type="caution">
    <text evidence="11">The sequence shown here is derived from an EMBL/GenBank/DDBJ whole genome shotgun (WGS) entry which is preliminary data.</text>
</comment>